<name>A0A9P5XP92_9AGAR</name>
<reference evidence="2" key="1">
    <citation type="submission" date="2020-11" db="EMBL/GenBank/DDBJ databases">
        <authorList>
            <consortium name="DOE Joint Genome Institute"/>
            <person name="Ahrendt S."/>
            <person name="Riley R."/>
            <person name="Andreopoulos W."/>
            <person name="Labutti K."/>
            <person name="Pangilinan J."/>
            <person name="Ruiz-Duenas F.J."/>
            <person name="Barrasa J.M."/>
            <person name="Sanchez-Garcia M."/>
            <person name="Camarero S."/>
            <person name="Miyauchi S."/>
            <person name="Serrano A."/>
            <person name="Linde D."/>
            <person name="Babiker R."/>
            <person name="Drula E."/>
            <person name="Ayuso-Fernandez I."/>
            <person name="Pacheco R."/>
            <person name="Padilla G."/>
            <person name="Ferreira P."/>
            <person name="Barriuso J."/>
            <person name="Kellner H."/>
            <person name="Castanera R."/>
            <person name="Alfaro M."/>
            <person name="Ramirez L."/>
            <person name="Pisabarro A.G."/>
            <person name="Kuo A."/>
            <person name="Tritt A."/>
            <person name="Lipzen A."/>
            <person name="He G."/>
            <person name="Yan M."/>
            <person name="Ng V."/>
            <person name="Cullen D."/>
            <person name="Martin F."/>
            <person name="Rosso M.-N."/>
            <person name="Henrissat B."/>
            <person name="Hibbett D."/>
            <person name="Martinez A.T."/>
            <person name="Grigoriev I.V."/>
        </authorList>
    </citation>
    <scope>NUCLEOTIDE SEQUENCE</scope>
    <source>
        <strain evidence="2">CBS 247.69</strain>
    </source>
</reference>
<evidence type="ECO:0000256" key="1">
    <source>
        <dbReference type="SAM" id="MobiDB-lite"/>
    </source>
</evidence>
<evidence type="ECO:0000313" key="2">
    <source>
        <dbReference type="EMBL" id="KAF9455177.1"/>
    </source>
</evidence>
<organism evidence="2 3">
    <name type="scientific">Collybia nuda</name>
    <dbReference type="NCBI Taxonomy" id="64659"/>
    <lineage>
        <taxon>Eukaryota</taxon>
        <taxon>Fungi</taxon>
        <taxon>Dikarya</taxon>
        <taxon>Basidiomycota</taxon>
        <taxon>Agaricomycotina</taxon>
        <taxon>Agaricomycetes</taxon>
        <taxon>Agaricomycetidae</taxon>
        <taxon>Agaricales</taxon>
        <taxon>Tricholomatineae</taxon>
        <taxon>Clitocybaceae</taxon>
        <taxon>Collybia</taxon>
    </lineage>
</organism>
<feature type="compositionally biased region" description="Polar residues" evidence="1">
    <location>
        <begin position="9"/>
        <end position="25"/>
    </location>
</feature>
<feature type="compositionally biased region" description="Polar residues" evidence="1">
    <location>
        <begin position="41"/>
        <end position="64"/>
    </location>
</feature>
<dbReference type="EMBL" id="MU150977">
    <property type="protein sequence ID" value="KAF9455177.1"/>
    <property type="molecule type" value="Genomic_DNA"/>
</dbReference>
<evidence type="ECO:0000313" key="3">
    <source>
        <dbReference type="Proteomes" id="UP000807353"/>
    </source>
</evidence>
<comment type="caution">
    <text evidence="2">The sequence shown here is derived from an EMBL/GenBank/DDBJ whole genome shotgun (WGS) entry which is preliminary data.</text>
</comment>
<gene>
    <name evidence="2" type="ORF">BDZ94DRAFT_1278695</name>
</gene>
<dbReference type="AlphaFoldDB" id="A0A9P5XP92"/>
<feature type="region of interest" description="Disordered" evidence="1">
    <location>
        <begin position="1"/>
        <end position="64"/>
    </location>
</feature>
<protein>
    <submittedName>
        <fullName evidence="2">Uncharacterized protein</fullName>
    </submittedName>
</protein>
<keyword evidence="3" id="KW-1185">Reference proteome</keyword>
<proteinExistence type="predicted"/>
<dbReference type="Proteomes" id="UP000807353">
    <property type="component" value="Unassembled WGS sequence"/>
</dbReference>
<accession>A0A9P5XP92</accession>
<sequence length="136" mass="13947">MKSRVHAPTKQSNRLDSTPSTSSEATKIPPLDPPIGATITAARSNPSIQLPSMAGQSQDHGTTTGIQASSAAGAALISQFFPSSKLLLDSGFSGNALAALVELATQVIANDPPLVQLIQECIDGGTLEPLRNKGSV</sequence>